<dbReference type="GO" id="GO:0019902">
    <property type="term" value="F:phosphatase binding"/>
    <property type="evidence" value="ECO:0000318"/>
    <property type="project" value="GO_Central"/>
</dbReference>
<dbReference type="EnsemblMetazoa" id="HelroT159775">
    <property type="protein sequence ID" value="HelroP159775"/>
    <property type="gene ID" value="HelroG159775"/>
</dbReference>
<sequence>MSTYNNYSVPYGETSKHVLLSRGADDDVMKFYATTNQLNYHKKFLAGSYCKLYDVKNIQSGYTSNRRVFVRYTPELDLLDNPKFGEPHLQHIMPDRKQTYLDKVLKKDPLQQLNKGYGPDLSQSETKERFQGSQLEVAPHNVLNSKKFGSGFTNNQNMDPITFKPDEAYDNILPGKMTQRPTGVSTMKSEYLPCDVIDGTEPNIRMSCGTNHRSGYTNSSRPIEARSPFSCFDPSPEKPSVTFGIKITDTGYTANRGPTWNWRDEIGGINNNYVTEYKYRFLERDVDRENRKAEFYGNIRDCPSEIRSGYSGSNMVHTGSGYLGQGVGHGRGGNDVVESRGRDGQEEQCLLDYQTRSIIARDNNKSRQFYRKSAPCKE</sequence>
<protein>
    <submittedName>
        <fullName evidence="1 2">Uncharacterized protein</fullName>
    </submittedName>
</protein>
<dbReference type="HOGENOM" id="CLU_732114_0_0_1"/>
<dbReference type="CTD" id="20198442"/>
<organism evidence="2 3">
    <name type="scientific">Helobdella robusta</name>
    <name type="common">Californian leech</name>
    <dbReference type="NCBI Taxonomy" id="6412"/>
    <lineage>
        <taxon>Eukaryota</taxon>
        <taxon>Metazoa</taxon>
        <taxon>Spiralia</taxon>
        <taxon>Lophotrochozoa</taxon>
        <taxon>Annelida</taxon>
        <taxon>Clitellata</taxon>
        <taxon>Hirudinea</taxon>
        <taxon>Rhynchobdellida</taxon>
        <taxon>Glossiphoniidae</taxon>
        <taxon>Helobdella</taxon>
    </lineage>
</organism>
<gene>
    <name evidence="2" type="primary">20198442</name>
    <name evidence="1" type="ORF">HELRODRAFT_159775</name>
</gene>
<dbReference type="GeneID" id="20198442"/>
<accession>T1EPE2</accession>
<proteinExistence type="predicted"/>
<dbReference type="PANTHER" id="PTHR34349">
    <property type="entry name" value="PROTEIN PHOSPHATASE 1 REGULATORY SUBUNIT 32"/>
    <property type="match status" value="1"/>
</dbReference>
<evidence type="ECO:0000313" key="3">
    <source>
        <dbReference type="Proteomes" id="UP000015101"/>
    </source>
</evidence>
<reference evidence="3" key="1">
    <citation type="submission" date="2012-12" db="EMBL/GenBank/DDBJ databases">
        <authorList>
            <person name="Hellsten U."/>
            <person name="Grimwood J."/>
            <person name="Chapman J.A."/>
            <person name="Shapiro H."/>
            <person name="Aerts A."/>
            <person name="Otillar R.P."/>
            <person name="Terry A.Y."/>
            <person name="Boore J.L."/>
            <person name="Simakov O."/>
            <person name="Marletaz F."/>
            <person name="Cho S.-J."/>
            <person name="Edsinger-Gonzales E."/>
            <person name="Havlak P."/>
            <person name="Kuo D.-H."/>
            <person name="Larsson T."/>
            <person name="Lv J."/>
            <person name="Arendt D."/>
            <person name="Savage R."/>
            <person name="Osoegawa K."/>
            <person name="de Jong P."/>
            <person name="Lindberg D.R."/>
            <person name="Seaver E.C."/>
            <person name="Weisblat D.A."/>
            <person name="Putnam N.H."/>
            <person name="Grigoriev I.V."/>
            <person name="Rokhsar D.S."/>
        </authorList>
    </citation>
    <scope>NUCLEOTIDE SEQUENCE</scope>
</reference>
<dbReference type="EMBL" id="KB095811">
    <property type="protein sequence ID" value="ESO13150.1"/>
    <property type="molecule type" value="Genomic_DNA"/>
</dbReference>
<evidence type="ECO:0000313" key="2">
    <source>
        <dbReference type="EnsemblMetazoa" id="HelroP159775"/>
    </source>
</evidence>
<dbReference type="STRING" id="6412.T1EPE2"/>
<keyword evidence="3" id="KW-1185">Reference proteome</keyword>
<dbReference type="KEGG" id="hro:HELRODRAFT_159775"/>
<dbReference type="PANTHER" id="PTHR34349:SF1">
    <property type="entry name" value="PROTEIN PHOSPHATASE 1 REGULATORY SUBUNIT 32"/>
    <property type="match status" value="1"/>
</dbReference>
<reference evidence="1 3" key="2">
    <citation type="journal article" date="2013" name="Nature">
        <title>Insights into bilaterian evolution from three spiralian genomes.</title>
        <authorList>
            <person name="Simakov O."/>
            <person name="Marletaz F."/>
            <person name="Cho S.J."/>
            <person name="Edsinger-Gonzales E."/>
            <person name="Havlak P."/>
            <person name="Hellsten U."/>
            <person name="Kuo D.H."/>
            <person name="Larsson T."/>
            <person name="Lv J."/>
            <person name="Arendt D."/>
            <person name="Savage R."/>
            <person name="Osoegawa K."/>
            <person name="de Jong P."/>
            <person name="Grimwood J."/>
            <person name="Chapman J.A."/>
            <person name="Shapiro H."/>
            <person name="Aerts A."/>
            <person name="Otillar R.P."/>
            <person name="Terry A.Y."/>
            <person name="Boore J.L."/>
            <person name="Grigoriev I.V."/>
            <person name="Lindberg D.R."/>
            <person name="Seaver E.C."/>
            <person name="Weisblat D.A."/>
            <person name="Putnam N.H."/>
            <person name="Rokhsar D.S."/>
        </authorList>
    </citation>
    <scope>NUCLEOTIDE SEQUENCE</scope>
</reference>
<dbReference type="OrthoDB" id="9980630at2759"/>
<dbReference type="AlphaFoldDB" id="T1EPE2"/>
<dbReference type="Proteomes" id="UP000015101">
    <property type="component" value="Unassembled WGS sequence"/>
</dbReference>
<dbReference type="InterPro" id="IPR031410">
    <property type="entry name" value="SAXO4"/>
</dbReference>
<dbReference type="Pfam" id="PF15691">
    <property type="entry name" value="PPP1R32"/>
    <property type="match status" value="2"/>
</dbReference>
<dbReference type="RefSeq" id="XP_009009870.1">
    <property type="nucleotide sequence ID" value="XM_009011622.1"/>
</dbReference>
<dbReference type="EMBL" id="AMQM01000345">
    <property type="status" value="NOT_ANNOTATED_CDS"/>
    <property type="molecule type" value="Genomic_DNA"/>
</dbReference>
<reference evidence="2" key="3">
    <citation type="submission" date="2015-06" db="UniProtKB">
        <authorList>
            <consortium name="EnsemblMetazoa"/>
        </authorList>
    </citation>
    <scope>IDENTIFICATION</scope>
</reference>
<dbReference type="InParanoid" id="T1EPE2"/>
<name>T1EPE2_HELRO</name>
<evidence type="ECO:0000313" key="1">
    <source>
        <dbReference type="EMBL" id="ESO13150.1"/>
    </source>
</evidence>